<accession>A0A0L7LE02</accession>
<dbReference type="EMBL" id="JTDY01001531">
    <property type="protein sequence ID" value="KOB73630.1"/>
    <property type="molecule type" value="Genomic_DNA"/>
</dbReference>
<proteinExistence type="predicted"/>
<reference evidence="1 2" key="1">
    <citation type="journal article" date="2015" name="Genome Biol. Evol.">
        <title>The genome of winter moth (Operophtera brumata) provides a genomic perspective on sexual dimorphism and phenology.</title>
        <authorList>
            <person name="Derks M.F."/>
            <person name="Smit S."/>
            <person name="Salis L."/>
            <person name="Schijlen E."/>
            <person name="Bossers A."/>
            <person name="Mateman C."/>
            <person name="Pijl A.S."/>
            <person name="de Ridder D."/>
            <person name="Groenen M.A."/>
            <person name="Visser M.E."/>
            <person name="Megens H.J."/>
        </authorList>
    </citation>
    <scope>NUCLEOTIDE SEQUENCE [LARGE SCALE GENOMIC DNA]</scope>
    <source>
        <strain evidence="1">WM2013NL</strain>
        <tissue evidence="1">Head and thorax</tissue>
    </source>
</reference>
<evidence type="ECO:0000313" key="2">
    <source>
        <dbReference type="Proteomes" id="UP000037510"/>
    </source>
</evidence>
<organism evidence="1 2">
    <name type="scientific">Operophtera brumata</name>
    <name type="common">Winter moth</name>
    <name type="synonym">Phalaena brumata</name>
    <dbReference type="NCBI Taxonomy" id="104452"/>
    <lineage>
        <taxon>Eukaryota</taxon>
        <taxon>Metazoa</taxon>
        <taxon>Ecdysozoa</taxon>
        <taxon>Arthropoda</taxon>
        <taxon>Hexapoda</taxon>
        <taxon>Insecta</taxon>
        <taxon>Pterygota</taxon>
        <taxon>Neoptera</taxon>
        <taxon>Endopterygota</taxon>
        <taxon>Lepidoptera</taxon>
        <taxon>Glossata</taxon>
        <taxon>Ditrysia</taxon>
        <taxon>Geometroidea</taxon>
        <taxon>Geometridae</taxon>
        <taxon>Larentiinae</taxon>
        <taxon>Operophtera</taxon>
    </lineage>
</organism>
<sequence>MINDRYQRRIGANLARNQEVAAAAAARDVQLQGAEARLVARANVRVDPAVEGGPGGGVPVVGADGAVGELHPEPEDAPDAAPPVQAVAAGVDNVNWNTFSDTVSVYSVGVNTWANEDEVVPYSSLYNHVAERITDPNATGALGALVKGTTMKDSASVITMVKHMQRGNGSYRDEAPLVRAYNMLTSTAAHGSPPDPVVYKWMRNFVPAGDIQLESFQGQPVGGSVIAVPHDMFAEYAFLNFNTPFPGIAGQGNHFSMDSMDETWVAIPVSNDLIRTKALIPYMLSFLTSGYTNGTANHIIPGQFNSPQHEGQRMQMGSYRLFPRSNLAYIPGAIHAVLVLTDCTTAAAPDAITGLGYQIPVASVFRHEQPGQPLPVPTPVDNLVAIWWALFQVAAGGSDLVTAINEIESKLAIDGVVKRASSVATELHGAQYPPIMIPAENTHYQMDIPLHRSIRKFTIIN</sequence>
<dbReference type="AlphaFoldDB" id="A0A0L7LE02"/>
<name>A0A0L7LE02_OPEBR</name>
<comment type="caution">
    <text evidence="1">The sequence shown here is derived from an EMBL/GenBank/DDBJ whole genome shotgun (WGS) entry which is preliminary data.</text>
</comment>
<keyword evidence="2" id="KW-1185">Reference proteome</keyword>
<gene>
    <name evidence="1" type="ORF">OBRU01_10435</name>
</gene>
<protein>
    <submittedName>
        <fullName evidence="1">Uncharacterized protein</fullName>
    </submittedName>
</protein>
<dbReference type="Proteomes" id="UP000037510">
    <property type="component" value="Unassembled WGS sequence"/>
</dbReference>
<evidence type="ECO:0000313" key="1">
    <source>
        <dbReference type="EMBL" id="KOB73630.1"/>
    </source>
</evidence>